<accession>A0ABD7ZBE0</accession>
<proteinExistence type="predicted"/>
<evidence type="ECO:0000256" key="8">
    <source>
        <dbReference type="ARBA" id="ARBA00023136"/>
    </source>
</evidence>
<reference evidence="10 11" key="1">
    <citation type="submission" date="2023-08" db="EMBL/GenBank/DDBJ databases">
        <authorList>
            <person name="Buchebner-Jance M."/>
        </authorList>
    </citation>
    <scope>NUCLEOTIDE SEQUENCE [LARGE SCALE GENOMIC DNA]</scope>
    <source>
        <strain evidence="10 11">NCIMB 15475</strain>
    </source>
</reference>
<keyword evidence="7 9" id="KW-1133">Transmembrane helix</keyword>
<dbReference type="NCBIfam" id="NF007359">
    <property type="entry name" value="PRK09855.1"/>
    <property type="match status" value="1"/>
</dbReference>
<dbReference type="GO" id="GO:0009401">
    <property type="term" value="P:phosphoenolpyruvate-dependent sugar phosphotransferase system"/>
    <property type="evidence" value="ECO:0007669"/>
    <property type="project" value="UniProtKB-KW"/>
</dbReference>
<evidence type="ECO:0000313" key="10">
    <source>
        <dbReference type="EMBL" id="WLV84200.1"/>
    </source>
</evidence>
<evidence type="ECO:0000256" key="6">
    <source>
        <dbReference type="ARBA" id="ARBA00022692"/>
    </source>
</evidence>
<dbReference type="InterPro" id="IPR050303">
    <property type="entry name" value="GatZ_KbaZ_carbometab"/>
</dbReference>
<dbReference type="GO" id="GO:0005886">
    <property type="term" value="C:plasma membrane"/>
    <property type="evidence" value="ECO:0007669"/>
    <property type="project" value="UniProtKB-SubCell"/>
</dbReference>
<comment type="subcellular location">
    <subcellularLocation>
        <location evidence="1">Cell membrane</location>
        <topology evidence="1">Multi-pass membrane protein</topology>
    </subcellularLocation>
</comment>
<organism evidence="10 11">
    <name type="scientific">Lacticaseibacillus zeae subsp. silagei</name>
    <dbReference type="NCBI Taxonomy" id="3068307"/>
    <lineage>
        <taxon>Bacteria</taxon>
        <taxon>Bacillati</taxon>
        <taxon>Bacillota</taxon>
        <taxon>Bacilli</taxon>
        <taxon>Lactobacillales</taxon>
        <taxon>Lactobacillaceae</taxon>
        <taxon>Lacticaseibacillus</taxon>
    </lineage>
</organism>
<sequence>MMASDDKNDKTQKKSLFTNHEISMLGIRSNLVQASFSYERMHSPGWTWAQLPYWQKIYKDDPEGLKAVMTDNMEFINSSPPLYPILMGLLLTMEEGHVDRTTIKGLKNALFGPMAGIGDAIFWFTIMPIVGGISASIAKNGNVFGPILFFLVYLFLFWSRIPLAHLGYNLGTRAIDVIQENSRIISHVASILGLTVIGGLIASYVKMSLTIKIGAGNTVINLQKQLLDKIFPNILPFAFVFLLYWLLKKNVNPIWLIVVTFALAIVMAAIGWM</sequence>
<protein>
    <submittedName>
        <fullName evidence="10">PTS galactosamine transporter subunit IID</fullName>
    </submittedName>
</protein>
<dbReference type="Proteomes" id="UP001229832">
    <property type="component" value="Chromosome"/>
</dbReference>
<feature type="transmembrane region" description="Helical" evidence="9">
    <location>
        <begin position="110"/>
        <end position="137"/>
    </location>
</feature>
<dbReference type="PROSITE" id="PS51108">
    <property type="entry name" value="PTS_EIID"/>
    <property type="match status" value="1"/>
</dbReference>
<keyword evidence="2" id="KW-0813">Transport</keyword>
<gene>
    <name evidence="10" type="primary">agaD</name>
    <name evidence="10" type="ORF">LACZS2_000616</name>
</gene>
<feature type="transmembrane region" description="Helical" evidence="9">
    <location>
        <begin position="143"/>
        <end position="163"/>
    </location>
</feature>
<name>A0ABD7ZBE0_LACZE</name>
<keyword evidence="5" id="KW-0598">Phosphotransferase system</keyword>
<dbReference type="AlphaFoldDB" id="A0ABD7ZBE0"/>
<evidence type="ECO:0000256" key="7">
    <source>
        <dbReference type="ARBA" id="ARBA00022989"/>
    </source>
</evidence>
<dbReference type="PANTHER" id="PTHR32502:SF5">
    <property type="entry name" value="N-ACETYLGALACTOSAMINE PERMEASE IID COMPONENT-RELATED"/>
    <property type="match status" value="1"/>
</dbReference>
<evidence type="ECO:0000256" key="3">
    <source>
        <dbReference type="ARBA" id="ARBA00022475"/>
    </source>
</evidence>
<evidence type="ECO:0000256" key="9">
    <source>
        <dbReference type="SAM" id="Phobius"/>
    </source>
</evidence>
<evidence type="ECO:0000256" key="1">
    <source>
        <dbReference type="ARBA" id="ARBA00004651"/>
    </source>
</evidence>
<dbReference type="RefSeq" id="WP_083311638.1">
    <property type="nucleotide sequence ID" value="NZ_CP132484.1"/>
</dbReference>
<dbReference type="EMBL" id="CP132485">
    <property type="protein sequence ID" value="WLV84200.1"/>
    <property type="molecule type" value="Genomic_DNA"/>
</dbReference>
<dbReference type="Pfam" id="PF03613">
    <property type="entry name" value="EIID-AGA"/>
    <property type="match status" value="1"/>
</dbReference>
<feature type="transmembrane region" description="Helical" evidence="9">
    <location>
        <begin position="230"/>
        <end position="247"/>
    </location>
</feature>
<dbReference type="PANTHER" id="PTHR32502">
    <property type="entry name" value="N-ACETYLGALACTOSAMINE PERMEASE II COMPONENT-RELATED"/>
    <property type="match status" value="1"/>
</dbReference>
<keyword evidence="6 9" id="KW-0812">Transmembrane</keyword>
<evidence type="ECO:0000313" key="11">
    <source>
        <dbReference type="Proteomes" id="UP001229832"/>
    </source>
</evidence>
<evidence type="ECO:0000256" key="5">
    <source>
        <dbReference type="ARBA" id="ARBA00022683"/>
    </source>
</evidence>
<keyword evidence="4" id="KW-0762">Sugar transport</keyword>
<dbReference type="InterPro" id="IPR004704">
    <property type="entry name" value="PTS_IID_man"/>
</dbReference>
<keyword evidence="11" id="KW-1185">Reference proteome</keyword>
<feature type="transmembrane region" description="Helical" evidence="9">
    <location>
        <begin position="184"/>
        <end position="205"/>
    </location>
</feature>
<feature type="transmembrane region" description="Helical" evidence="9">
    <location>
        <begin position="254"/>
        <end position="272"/>
    </location>
</feature>
<evidence type="ECO:0000256" key="4">
    <source>
        <dbReference type="ARBA" id="ARBA00022597"/>
    </source>
</evidence>
<keyword evidence="3" id="KW-1003">Cell membrane</keyword>
<evidence type="ECO:0000256" key="2">
    <source>
        <dbReference type="ARBA" id="ARBA00022448"/>
    </source>
</evidence>
<dbReference type="GeneID" id="93268345"/>
<keyword evidence="8 9" id="KW-0472">Membrane</keyword>